<feature type="non-terminal residue" evidence="1">
    <location>
        <position position="93"/>
    </location>
</feature>
<proteinExistence type="predicted"/>
<accession>X0YR21</accession>
<evidence type="ECO:0000313" key="1">
    <source>
        <dbReference type="EMBL" id="GAG49312.1"/>
    </source>
</evidence>
<name>X0YR21_9ZZZZ</name>
<dbReference type="AlphaFoldDB" id="X0YR21"/>
<organism evidence="1">
    <name type="scientific">marine sediment metagenome</name>
    <dbReference type="NCBI Taxonomy" id="412755"/>
    <lineage>
        <taxon>unclassified sequences</taxon>
        <taxon>metagenomes</taxon>
        <taxon>ecological metagenomes</taxon>
    </lineage>
</organism>
<sequence>KMYLFKDKDIIEVPITCKFCLKEIKFPISKKEYQDVRKFPIKKESIHGDPEHKLTVFINMTLEIENFEIQDLKEKEEEVIYSEELMKQVLGDI</sequence>
<feature type="non-terminal residue" evidence="1">
    <location>
        <position position="1"/>
    </location>
</feature>
<comment type="caution">
    <text evidence="1">The sequence shown here is derived from an EMBL/GenBank/DDBJ whole genome shotgun (WGS) entry which is preliminary data.</text>
</comment>
<protein>
    <submittedName>
        <fullName evidence="1">Uncharacterized protein</fullName>
    </submittedName>
</protein>
<gene>
    <name evidence="1" type="ORF">S01H1_85321</name>
</gene>
<reference evidence="1" key="1">
    <citation type="journal article" date="2014" name="Front. Microbiol.">
        <title>High frequency of phylogenetically diverse reductive dehalogenase-homologous genes in deep subseafloor sedimentary metagenomes.</title>
        <authorList>
            <person name="Kawai M."/>
            <person name="Futagami T."/>
            <person name="Toyoda A."/>
            <person name="Takaki Y."/>
            <person name="Nishi S."/>
            <person name="Hori S."/>
            <person name="Arai W."/>
            <person name="Tsubouchi T."/>
            <person name="Morono Y."/>
            <person name="Uchiyama I."/>
            <person name="Ito T."/>
            <person name="Fujiyama A."/>
            <person name="Inagaki F."/>
            <person name="Takami H."/>
        </authorList>
    </citation>
    <scope>NUCLEOTIDE SEQUENCE</scope>
    <source>
        <strain evidence="1">Expedition CK06-06</strain>
    </source>
</reference>
<dbReference type="EMBL" id="BARS01058551">
    <property type="protein sequence ID" value="GAG49312.1"/>
    <property type="molecule type" value="Genomic_DNA"/>
</dbReference>